<keyword evidence="7" id="KW-0648">Protein biosynthesis</keyword>
<dbReference type="InterPro" id="IPR035647">
    <property type="entry name" value="EFG_III/V"/>
</dbReference>
<dbReference type="NCBIfam" id="TIGR00231">
    <property type="entry name" value="small_GTP"/>
    <property type="match status" value="1"/>
</dbReference>
<dbReference type="InterPro" id="IPR000640">
    <property type="entry name" value="EFG_V-like"/>
</dbReference>
<dbReference type="Gene3D" id="3.30.70.240">
    <property type="match status" value="1"/>
</dbReference>
<dbReference type="InterPro" id="IPR014721">
    <property type="entry name" value="Ribsml_uS5_D2-typ_fold_subgr"/>
</dbReference>
<evidence type="ECO:0000256" key="3">
    <source>
        <dbReference type="ARBA" id="ARBA00022741"/>
    </source>
</evidence>
<gene>
    <name evidence="7" type="primary">fusA</name>
    <name evidence="7" type="ORF">U7230_05945</name>
</gene>
<evidence type="ECO:0000256" key="1">
    <source>
        <dbReference type="ARBA" id="ARBA00005870"/>
    </source>
</evidence>
<dbReference type="Gene3D" id="2.40.30.10">
    <property type="entry name" value="Translation factors"/>
    <property type="match status" value="1"/>
</dbReference>
<dbReference type="InterPro" id="IPR009000">
    <property type="entry name" value="Transl_B-barrel_sf"/>
</dbReference>
<dbReference type="InterPro" id="IPR000795">
    <property type="entry name" value="T_Tr_GTP-bd_dom"/>
</dbReference>
<reference evidence="7 8" key="1">
    <citation type="journal article" date="2024" name="Front. Microbiol.">
        <title>Novel thermophilic genera Geochorda gen. nov. and Carboxydochorda gen. nov. from the deep terrestrial subsurface reveal the ecophysiological diversity in the class Limnochordia.</title>
        <authorList>
            <person name="Karnachuk O.V."/>
            <person name="Lukina A.P."/>
            <person name="Avakyan M.R."/>
            <person name="Kadnikov V.V."/>
            <person name="Begmatov S."/>
            <person name="Beletsky A.V."/>
            <person name="Vlasova K.G."/>
            <person name="Novikov A.A."/>
            <person name="Shcherbakova V.A."/>
            <person name="Mardanov A.V."/>
            <person name="Ravin N.V."/>
        </authorList>
    </citation>
    <scope>NUCLEOTIDE SEQUENCE [LARGE SCALE GENOMIC DNA]</scope>
    <source>
        <strain evidence="7 8">L945</strain>
    </source>
</reference>
<dbReference type="InterPro" id="IPR041095">
    <property type="entry name" value="EFG_II"/>
</dbReference>
<dbReference type="CDD" id="cd16262">
    <property type="entry name" value="EFG_III"/>
    <property type="match status" value="1"/>
</dbReference>
<organism evidence="7 8">
    <name type="scientific">Carboxydichorda subterranea</name>
    <dbReference type="NCBI Taxonomy" id="3109565"/>
    <lineage>
        <taxon>Bacteria</taxon>
        <taxon>Bacillati</taxon>
        <taxon>Bacillota</taxon>
        <taxon>Limnochordia</taxon>
        <taxon>Limnochordales</taxon>
        <taxon>Geochordaceae</taxon>
        <taxon>Carboxydichorda</taxon>
    </lineage>
</organism>
<proteinExistence type="inferred from homology"/>
<keyword evidence="8" id="KW-1185">Reference proteome</keyword>
<keyword evidence="4" id="KW-0342">GTP-binding</keyword>
<evidence type="ECO:0000313" key="7">
    <source>
        <dbReference type="EMBL" id="WRP18543.1"/>
    </source>
</evidence>
<dbReference type="InterPro" id="IPR005517">
    <property type="entry name" value="Transl_elong_EFG/EF2_IV"/>
</dbReference>
<dbReference type="SMART" id="SM00889">
    <property type="entry name" value="EFG_IV"/>
    <property type="match status" value="1"/>
</dbReference>
<sequence>MAVQRVAAERIRNVALIGHGGAGKTSLAEAMLFVSGSTSRLGSVDQGTAATDYDPEEVRRHISIQAAVAAVEWEGHRLNVVDTPGYFDFAAEVVGSLRVVEGAVLVLSAPQGVEVGSEQVWAMAEHPYEGGRPVARLCFVNKMDRENASFGRTFDQLHQLYGTRVVAVQIPMGEAEHFQGIIDLVEMKAYRVSPKGFGEEPSDIPAEWQEQAATWRDRLVEAVAATDDELTAKFLEEQPIEPEEMRRALRHAVHQGTLTPVACGSATRGAGVRRFMRLLVDLLPSPEDAGDVVLLDAKSGEVVRHRARADGPLYALVFKTISDPYVGRLNLFRVYSGAIRSDSSVYNPQRGRDERIGQLFVPRGKEQLAVEELGPGEIGSVAKLQETGTGDTLTARDAQLRLPGIRFPEPVLTMAVHPKSRGDEDKISSGLARLAEEDPSVRVEKSGETGQILISGMGELHLEVMTSRLQKKFGVEVELVPPRVPYRETIRSTQKAEGKYKKQTGGRGQYGHVFLELAPLEPGKGFEFVDRIFGGAVPRQYIPAVEKGVRETCAEGVLAGYPVVDIQVALYDGSYHPVDSSEMAFKIAASMAFKKAFMEANPVLLEPILSVEVEVPEAAMGDVIAELNKKRGRILGMEARDSLRVIRAQAPMAEMFRFAVDLRSITQGRGRFKTEFDHYEEVPAPIAQQVIEAAQKERQGA</sequence>
<protein>
    <recommendedName>
        <fullName evidence="2 5">Elongation factor G</fullName>
    </recommendedName>
</protein>
<dbReference type="Pfam" id="PF22042">
    <property type="entry name" value="EF-G_D2"/>
    <property type="match status" value="1"/>
</dbReference>
<comment type="similarity">
    <text evidence="1">Belongs to the TRAFAC class translation factor GTPase superfamily. Classic translation factor GTPase family. EF-G/EF-2 subfamily.</text>
</comment>
<dbReference type="NCBIfam" id="NF009891">
    <property type="entry name" value="PRK13351.1-1"/>
    <property type="match status" value="1"/>
</dbReference>
<dbReference type="SUPFAM" id="SSF54211">
    <property type="entry name" value="Ribosomal protein S5 domain 2-like"/>
    <property type="match status" value="1"/>
</dbReference>
<dbReference type="Pfam" id="PF00009">
    <property type="entry name" value="GTP_EFTU"/>
    <property type="match status" value="1"/>
</dbReference>
<keyword evidence="7" id="KW-0251">Elongation factor</keyword>
<dbReference type="NCBIfam" id="NF009379">
    <property type="entry name" value="PRK12740.1-3"/>
    <property type="match status" value="1"/>
</dbReference>
<dbReference type="Gene3D" id="3.30.70.870">
    <property type="entry name" value="Elongation Factor G (Translational Gtpase), domain 3"/>
    <property type="match status" value="1"/>
</dbReference>
<dbReference type="PROSITE" id="PS51722">
    <property type="entry name" value="G_TR_2"/>
    <property type="match status" value="1"/>
</dbReference>
<dbReference type="InterPro" id="IPR053905">
    <property type="entry name" value="EF-G-like_DII"/>
</dbReference>
<dbReference type="CDD" id="cd04088">
    <property type="entry name" value="EFG_mtEFG_II"/>
    <property type="match status" value="1"/>
</dbReference>
<dbReference type="EMBL" id="CP141615">
    <property type="protein sequence ID" value="WRP18543.1"/>
    <property type="molecule type" value="Genomic_DNA"/>
</dbReference>
<dbReference type="PANTHER" id="PTHR43261">
    <property type="entry name" value="TRANSLATION ELONGATION FACTOR G-RELATED"/>
    <property type="match status" value="1"/>
</dbReference>
<evidence type="ECO:0000256" key="4">
    <source>
        <dbReference type="ARBA" id="ARBA00023134"/>
    </source>
</evidence>
<dbReference type="InterPro" id="IPR035649">
    <property type="entry name" value="EFG_V"/>
</dbReference>
<dbReference type="GO" id="GO:0003746">
    <property type="term" value="F:translation elongation factor activity"/>
    <property type="evidence" value="ECO:0007669"/>
    <property type="project" value="UniProtKB-KW"/>
</dbReference>
<dbReference type="InterPro" id="IPR005225">
    <property type="entry name" value="Small_GTP-bd"/>
</dbReference>
<evidence type="ECO:0000259" key="6">
    <source>
        <dbReference type="PROSITE" id="PS51722"/>
    </source>
</evidence>
<dbReference type="Gene3D" id="3.30.230.10">
    <property type="match status" value="1"/>
</dbReference>
<evidence type="ECO:0000256" key="5">
    <source>
        <dbReference type="NCBIfam" id="TIGR00484"/>
    </source>
</evidence>
<dbReference type="CDD" id="cd03713">
    <property type="entry name" value="EFG_mtEFG_C"/>
    <property type="match status" value="1"/>
</dbReference>
<evidence type="ECO:0000313" key="8">
    <source>
        <dbReference type="Proteomes" id="UP001332192"/>
    </source>
</evidence>
<dbReference type="InterPro" id="IPR027417">
    <property type="entry name" value="P-loop_NTPase"/>
</dbReference>
<dbReference type="Pfam" id="PF00679">
    <property type="entry name" value="EFG_C"/>
    <property type="match status" value="1"/>
</dbReference>
<dbReference type="Pfam" id="PF14492">
    <property type="entry name" value="EFG_III"/>
    <property type="match status" value="1"/>
</dbReference>
<dbReference type="CDD" id="cd04170">
    <property type="entry name" value="EF-G_bact"/>
    <property type="match status" value="1"/>
</dbReference>
<dbReference type="CDD" id="cd01434">
    <property type="entry name" value="EFG_mtEFG1_IV"/>
    <property type="match status" value="1"/>
</dbReference>
<dbReference type="NCBIfam" id="NF009381">
    <property type="entry name" value="PRK12740.1-5"/>
    <property type="match status" value="1"/>
</dbReference>
<dbReference type="Proteomes" id="UP001332192">
    <property type="component" value="Chromosome"/>
</dbReference>
<dbReference type="RefSeq" id="WP_324717816.1">
    <property type="nucleotide sequence ID" value="NZ_CP141615.1"/>
</dbReference>
<accession>A0ABZ1C0Y2</accession>
<evidence type="ECO:0000256" key="2">
    <source>
        <dbReference type="ARBA" id="ARBA00017872"/>
    </source>
</evidence>
<dbReference type="InterPro" id="IPR004540">
    <property type="entry name" value="Transl_elong_EFG/EF2"/>
</dbReference>
<dbReference type="PRINTS" id="PR00315">
    <property type="entry name" value="ELONGATNFCT"/>
</dbReference>
<dbReference type="SUPFAM" id="SSF50447">
    <property type="entry name" value="Translation proteins"/>
    <property type="match status" value="1"/>
</dbReference>
<dbReference type="NCBIfam" id="TIGR00484">
    <property type="entry name" value="EF-G"/>
    <property type="match status" value="1"/>
</dbReference>
<dbReference type="Gene3D" id="3.40.50.300">
    <property type="entry name" value="P-loop containing nucleotide triphosphate hydrolases"/>
    <property type="match status" value="1"/>
</dbReference>
<dbReference type="PANTHER" id="PTHR43261:SF6">
    <property type="entry name" value="ELONGATION FACTOR G-LIKE PROTEIN"/>
    <property type="match status" value="1"/>
</dbReference>
<dbReference type="SUPFAM" id="SSF54980">
    <property type="entry name" value="EF-G C-terminal domain-like"/>
    <property type="match status" value="2"/>
</dbReference>
<dbReference type="SUPFAM" id="SSF52540">
    <property type="entry name" value="P-loop containing nucleoside triphosphate hydrolases"/>
    <property type="match status" value="1"/>
</dbReference>
<dbReference type="SMART" id="SM00838">
    <property type="entry name" value="EFG_C"/>
    <property type="match status" value="1"/>
</dbReference>
<keyword evidence="3" id="KW-0547">Nucleotide-binding</keyword>
<name>A0ABZ1C0Y2_9FIRM</name>
<dbReference type="InterPro" id="IPR020568">
    <property type="entry name" value="Ribosomal_Su5_D2-typ_SF"/>
</dbReference>
<dbReference type="Pfam" id="PF03764">
    <property type="entry name" value="EFG_IV"/>
    <property type="match status" value="1"/>
</dbReference>
<dbReference type="InterPro" id="IPR047872">
    <property type="entry name" value="EFG_IV"/>
</dbReference>
<dbReference type="InterPro" id="IPR009022">
    <property type="entry name" value="EFG_III"/>
</dbReference>
<feature type="domain" description="Tr-type G" evidence="6">
    <location>
        <begin position="9"/>
        <end position="287"/>
    </location>
</feature>